<organism evidence="7 8">
    <name type="scientific">Terrihalobacillus insolitus</name>
    <dbReference type="NCBI Taxonomy" id="2950438"/>
    <lineage>
        <taxon>Bacteria</taxon>
        <taxon>Bacillati</taxon>
        <taxon>Bacillota</taxon>
        <taxon>Bacilli</taxon>
        <taxon>Bacillales</taxon>
        <taxon>Bacillaceae</taxon>
        <taxon>Terrihalobacillus</taxon>
    </lineage>
</organism>
<dbReference type="NCBIfam" id="TIGR00005">
    <property type="entry name" value="rluA_subfam"/>
    <property type="match status" value="1"/>
</dbReference>
<comment type="caution">
    <text evidence="7">The sequence shown here is derived from an EMBL/GenBank/DDBJ whole genome shotgun (WGS) entry which is preliminary data.</text>
</comment>
<dbReference type="GO" id="GO:0000455">
    <property type="term" value="P:enzyme-directed rRNA pseudouridine synthesis"/>
    <property type="evidence" value="ECO:0007669"/>
    <property type="project" value="TreeGrafter"/>
</dbReference>
<evidence type="ECO:0000256" key="3">
    <source>
        <dbReference type="ARBA" id="ARBA00023235"/>
    </source>
</evidence>
<dbReference type="InterPro" id="IPR006224">
    <property type="entry name" value="PsdUridine_synth_RluA-like_CS"/>
</dbReference>
<dbReference type="GO" id="GO:0009982">
    <property type="term" value="F:pseudouridine synthase activity"/>
    <property type="evidence" value="ECO:0007669"/>
    <property type="project" value="InterPro"/>
</dbReference>
<evidence type="ECO:0000259" key="6">
    <source>
        <dbReference type="Pfam" id="PF00849"/>
    </source>
</evidence>
<dbReference type="PROSITE" id="PS01129">
    <property type="entry name" value="PSI_RLU"/>
    <property type="match status" value="1"/>
</dbReference>
<comment type="similarity">
    <text evidence="2 5">Belongs to the pseudouridine synthase RluA family.</text>
</comment>
<dbReference type="InterPro" id="IPR006145">
    <property type="entry name" value="PsdUridine_synth_RsuA/RluA"/>
</dbReference>
<dbReference type="CDD" id="cd02869">
    <property type="entry name" value="PseudoU_synth_RluA_like"/>
    <property type="match status" value="1"/>
</dbReference>
<dbReference type="FunFam" id="3.30.2350.10:FF:000005">
    <property type="entry name" value="Pseudouridine synthase"/>
    <property type="match status" value="1"/>
</dbReference>
<dbReference type="InterPro" id="IPR020103">
    <property type="entry name" value="PsdUridine_synth_cat_dom_sf"/>
</dbReference>
<evidence type="ECO:0000256" key="4">
    <source>
        <dbReference type="PIRSR" id="PIRSR606225-1"/>
    </source>
</evidence>
<dbReference type="Proteomes" id="UP001145050">
    <property type="component" value="Unassembled WGS sequence"/>
</dbReference>
<name>A0A9X3WT22_9BACI</name>
<dbReference type="RefSeq" id="WP_272437296.1">
    <property type="nucleotide sequence ID" value="NZ_JAMQKB010000015.1"/>
</dbReference>
<dbReference type="EMBL" id="JAMQKB010000015">
    <property type="protein sequence ID" value="MDC3425442.1"/>
    <property type="molecule type" value="Genomic_DNA"/>
</dbReference>
<feature type="active site" evidence="4">
    <location>
        <position position="122"/>
    </location>
</feature>
<evidence type="ECO:0000313" key="7">
    <source>
        <dbReference type="EMBL" id="MDC3425442.1"/>
    </source>
</evidence>
<comment type="function">
    <text evidence="5">Responsible for synthesis of pseudouridine from uracil.</text>
</comment>
<dbReference type="InterPro" id="IPR006225">
    <property type="entry name" value="PsdUridine_synth_RluC/D"/>
</dbReference>
<dbReference type="EC" id="5.4.99.-" evidence="5"/>
<dbReference type="Gene3D" id="3.30.2350.10">
    <property type="entry name" value="Pseudouridine synthase"/>
    <property type="match status" value="1"/>
</dbReference>
<dbReference type="AlphaFoldDB" id="A0A9X3WT22"/>
<dbReference type="PANTHER" id="PTHR21600">
    <property type="entry name" value="MITOCHONDRIAL RNA PSEUDOURIDINE SYNTHASE"/>
    <property type="match status" value="1"/>
</dbReference>
<proteinExistence type="inferred from homology"/>
<evidence type="ECO:0000313" key="8">
    <source>
        <dbReference type="Proteomes" id="UP001145050"/>
    </source>
</evidence>
<comment type="catalytic activity">
    <reaction evidence="1 5">
        <text>a uridine in RNA = a pseudouridine in RNA</text>
        <dbReference type="Rhea" id="RHEA:48348"/>
        <dbReference type="Rhea" id="RHEA-COMP:12068"/>
        <dbReference type="Rhea" id="RHEA-COMP:12069"/>
        <dbReference type="ChEBI" id="CHEBI:65314"/>
        <dbReference type="ChEBI" id="CHEBI:65315"/>
    </reaction>
</comment>
<evidence type="ECO:0000256" key="2">
    <source>
        <dbReference type="ARBA" id="ARBA00010876"/>
    </source>
</evidence>
<sequence>MIIRDYLKEVRGFSKRMIKVVKFDGGGIIVNDTPVTVRFHLKAGDCLEILLPEEVRGSFMKTEDIDLTIVYEDDDVLVLEKPPGIATIPSLHHPSGTIANGLLGYYEKKNIQYTIHVVTRLDRDTSGLLLIAKHRYSHSLLSRDQRNGLVNRSYYAMIEGKLTQKEGTIDAPIGRDPTSIIQRKVTADGKHAVTHYQVELENSSYTLVHVKLETGRTHQIRVHFAFIKHPLVGDSLYGGMTETLNRQALHCKSLSFTHPTTNERLTFHSKLPDDISRLL</sequence>
<reference evidence="7" key="1">
    <citation type="submission" date="2022-06" db="EMBL/GenBank/DDBJ databases">
        <title>Aquibacillus sp. a new bacterium isolated from soil saline samples.</title>
        <authorList>
            <person name="Galisteo C."/>
            <person name="De La Haba R."/>
            <person name="Sanchez-Porro C."/>
            <person name="Ventosa A."/>
        </authorList>
    </citation>
    <scope>NUCLEOTIDE SEQUENCE</scope>
    <source>
        <strain evidence="7">3ASR75-11</strain>
    </source>
</reference>
<keyword evidence="8" id="KW-1185">Reference proteome</keyword>
<keyword evidence="3 5" id="KW-0413">Isomerase</keyword>
<dbReference type="GO" id="GO:0003723">
    <property type="term" value="F:RNA binding"/>
    <property type="evidence" value="ECO:0007669"/>
    <property type="project" value="InterPro"/>
</dbReference>
<evidence type="ECO:0000256" key="5">
    <source>
        <dbReference type="RuleBase" id="RU362028"/>
    </source>
</evidence>
<accession>A0A9X3WT22</accession>
<evidence type="ECO:0000256" key="1">
    <source>
        <dbReference type="ARBA" id="ARBA00000073"/>
    </source>
</evidence>
<dbReference type="SUPFAM" id="SSF55120">
    <property type="entry name" value="Pseudouridine synthase"/>
    <property type="match status" value="1"/>
</dbReference>
<dbReference type="GO" id="GO:0140098">
    <property type="term" value="F:catalytic activity, acting on RNA"/>
    <property type="evidence" value="ECO:0007669"/>
    <property type="project" value="UniProtKB-ARBA"/>
</dbReference>
<dbReference type="PANTHER" id="PTHR21600:SF35">
    <property type="entry name" value="PSEUDOURIDINE SYNTHASE"/>
    <property type="match status" value="1"/>
</dbReference>
<gene>
    <name evidence="7" type="ORF">NC797_13120</name>
</gene>
<feature type="domain" description="Pseudouridine synthase RsuA/RluA-like" evidence="6">
    <location>
        <begin position="75"/>
        <end position="225"/>
    </location>
</feature>
<protein>
    <recommendedName>
        <fullName evidence="5">Pseudouridine synthase</fullName>
        <ecNumber evidence="5">5.4.99.-</ecNumber>
    </recommendedName>
</protein>
<dbReference type="Pfam" id="PF00849">
    <property type="entry name" value="PseudoU_synth_2"/>
    <property type="match status" value="1"/>
</dbReference>
<dbReference type="InterPro" id="IPR050188">
    <property type="entry name" value="RluA_PseudoU_synthase"/>
</dbReference>